<evidence type="ECO:0000256" key="2">
    <source>
        <dbReference type="RuleBase" id="RU364116"/>
    </source>
</evidence>
<dbReference type="SFLD" id="SFLDS00029">
    <property type="entry name" value="Radical_SAM"/>
    <property type="match status" value="1"/>
</dbReference>
<dbReference type="InterPro" id="IPR023404">
    <property type="entry name" value="rSAM_horseshoe"/>
</dbReference>
<dbReference type="FunCoup" id="F5YCV6">
    <property type="interactions" value="353"/>
</dbReference>
<dbReference type="GO" id="GO:0006779">
    <property type="term" value="P:porphyrin-containing compound biosynthetic process"/>
    <property type="evidence" value="ECO:0007669"/>
    <property type="project" value="InterPro"/>
</dbReference>
<comment type="subcellular location">
    <subcellularLocation>
        <location evidence="2">Cytoplasm</location>
    </subcellularLocation>
</comment>
<dbReference type="InterPro" id="IPR007197">
    <property type="entry name" value="rSAM"/>
</dbReference>
<keyword evidence="2" id="KW-0349">Heme</keyword>
<reference evidence="4 5" key="2">
    <citation type="journal article" date="2011" name="ISME J.">
        <title>RNA-seq reveals cooperative metabolic interactions between two termite-gut spirochete species in co-culture.</title>
        <authorList>
            <person name="Rosenthal A.Z."/>
            <person name="Matson E.G."/>
            <person name="Eldar A."/>
            <person name="Leadbetter J.R."/>
        </authorList>
    </citation>
    <scope>NUCLEOTIDE SEQUENCE [LARGE SCALE GENOMIC DNA]</scope>
    <source>
        <strain evidence="5">ATCC BAA-888 / DSM 13862 / ZAS-9</strain>
    </source>
</reference>
<evidence type="ECO:0000313" key="4">
    <source>
        <dbReference type="EMBL" id="AEF80514.1"/>
    </source>
</evidence>
<feature type="domain" description="Radical SAM core" evidence="3">
    <location>
        <begin position="1"/>
        <end position="243"/>
    </location>
</feature>
<evidence type="ECO:0000313" key="5">
    <source>
        <dbReference type="Proteomes" id="UP000009222"/>
    </source>
</evidence>
<dbReference type="InterPro" id="IPR034505">
    <property type="entry name" value="Coproporphyrinogen-III_oxidase"/>
</dbReference>
<proteinExistence type="inferred from homology"/>
<dbReference type="KEGG" id="taz:TREAZ_0418"/>
<keyword evidence="2" id="KW-0143">Chaperone</keyword>
<dbReference type="HOGENOM" id="CLU_027579_2_2_12"/>
<protein>
    <recommendedName>
        <fullName evidence="2">Heme chaperone HemW</fullName>
    </recommendedName>
</protein>
<dbReference type="Pfam" id="PF04055">
    <property type="entry name" value="Radical_SAM"/>
    <property type="match status" value="1"/>
</dbReference>
<dbReference type="PANTHER" id="PTHR13932">
    <property type="entry name" value="COPROPORPHYRINIGEN III OXIDASE"/>
    <property type="match status" value="1"/>
</dbReference>
<evidence type="ECO:0000256" key="1">
    <source>
        <dbReference type="ARBA" id="ARBA00006100"/>
    </source>
</evidence>
<comment type="similarity">
    <text evidence="1">Belongs to the anaerobic coproporphyrinogen-III oxidase family. HemW subfamily.</text>
</comment>
<dbReference type="GO" id="GO:0046872">
    <property type="term" value="F:metal ion binding"/>
    <property type="evidence" value="ECO:0007669"/>
    <property type="project" value="UniProtKB-UniRule"/>
</dbReference>
<comment type="function">
    <text evidence="2">Probably acts as a heme chaperone, transferring heme to an unknown acceptor. Binds one molecule of heme per monomer, possibly covalently. Binds 1 [4Fe-4S] cluster. The cluster is coordinated with 3 cysteines and an exchangeable S-adenosyl-L-methionine.</text>
</comment>
<dbReference type="GO" id="GO:0004109">
    <property type="term" value="F:coproporphyrinogen oxidase activity"/>
    <property type="evidence" value="ECO:0007669"/>
    <property type="project" value="InterPro"/>
</dbReference>
<dbReference type="SUPFAM" id="SSF102114">
    <property type="entry name" value="Radical SAM enzymes"/>
    <property type="match status" value="1"/>
</dbReference>
<keyword evidence="2" id="KW-0949">S-adenosyl-L-methionine</keyword>
<dbReference type="NCBIfam" id="TIGR00539">
    <property type="entry name" value="hemN_rel"/>
    <property type="match status" value="1"/>
</dbReference>
<dbReference type="SFLD" id="SFLDF00562">
    <property type="entry name" value="HemN-like__clustered_with_heat"/>
    <property type="match status" value="1"/>
</dbReference>
<dbReference type="RefSeq" id="WP_015711527.1">
    <property type="nucleotide sequence ID" value="NC_015577.1"/>
</dbReference>
<dbReference type="CDD" id="cd01335">
    <property type="entry name" value="Radical_SAM"/>
    <property type="match status" value="1"/>
</dbReference>
<gene>
    <name evidence="4" type="ordered locus">TREAZ_0418</name>
</gene>
<sequence>MEASLYVHVPFCAGCCDYCDFYSAPVLRQDKRLNLFIERLLEDAALLFRSFRVDCIPTVYIGGGTPSVLGAEGIKRLLDGLSGYWPGESRRDSPLEITVEANPESAGRDFLEACRDGGVTRVSLGVQSFSEKSRKAVHRVGEAGLLTGCLELVSEIYPRSFSADLIAGLPFQNEKILLDDIERLLSFNPGHVSLYSLTVEEGSALFDIVAQGEDIGLPPPDEADSLWIKGRDFLEQACFRQYEVSNFSLPGKESLHNIRYWRMENWLGLGPGASGTIFDDEGTARRYTVKADADAWLKRETSSEPPEVIEESLDSLTLMKESLLMGFRYVKGVDQPLFKKRFGKTLEEAIPHTLEKWNARGFLRQGSMALNSGGLLFLDRFLIDAFDEIDQ</sequence>
<dbReference type="SFLD" id="SFLDG01065">
    <property type="entry name" value="anaerobic_coproporphyrinogen-I"/>
    <property type="match status" value="1"/>
</dbReference>
<keyword evidence="5" id="KW-1185">Reference proteome</keyword>
<dbReference type="InterPro" id="IPR006638">
    <property type="entry name" value="Elp3/MiaA/NifB-like_rSAM"/>
</dbReference>
<organism evidence="4 5">
    <name type="scientific">Leadbettera azotonutricia (strain ATCC BAA-888 / DSM 13862 / ZAS-9)</name>
    <name type="common">Treponema azotonutricium</name>
    <dbReference type="NCBI Taxonomy" id="545695"/>
    <lineage>
        <taxon>Bacteria</taxon>
        <taxon>Pseudomonadati</taxon>
        <taxon>Spirochaetota</taxon>
        <taxon>Spirochaetia</taxon>
        <taxon>Spirochaetales</taxon>
        <taxon>Breznakiellaceae</taxon>
        <taxon>Leadbettera</taxon>
    </lineage>
</organism>
<dbReference type="EMBL" id="CP001841">
    <property type="protein sequence ID" value="AEF80514.1"/>
    <property type="molecule type" value="Genomic_DNA"/>
</dbReference>
<dbReference type="InterPro" id="IPR058240">
    <property type="entry name" value="rSAM_sf"/>
</dbReference>
<dbReference type="OrthoDB" id="9808022at2"/>
<accession>F5YCV6</accession>
<dbReference type="PROSITE" id="PS51918">
    <property type="entry name" value="RADICAL_SAM"/>
    <property type="match status" value="1"/>
</dbReference>
<dbReference type="InterPro" id="IPR010723">
    <property type="entry name" value="HemN_C"/>
</dbReference>
<dbReference type="Proteomes" id="UP000009222">
    <property type="component" value="Chromosome"/>
</dbReference>
<name>F5YCV6_LEAAZ</name>
<dbReference type="Pfam" id="PF06969">
    <property type="entry name" value="HemN_C"/>
    <property type="match status" value="1"/>
</dbReference>
<dbReference type="InParanoid" id="F5YCV6"/>
<keyword evidence="2" id="KW-0411">Iron-sulfur</keyword>
<dbReference type="eggNOG" id="COG0635">
    <property type="taxonomic scope" value="Bacteria"/>
</dbReference>
<evidence type="ECO:0000259" key="3">
    <source>
        <dbReference type="PROSITE" id="PS51918"/>
    </source>
</evidence>
<reference evidence="5" key="1">
    <citation type="submission" date="2009-12" db="EMBL/GenBank/DDBJ databases">
        <title>Complete sequence of Treponema azotonutricium strain ZAS-9.</title>
        <authorList>
            <person name="Tetu S.G."/>
            <person name="Matson E."/>
            <person name="Ren Q."/>
            <person name="Seshadri R."/>
            <person name="Elbourne L."/>
            <person name="Hassan K.A."/>
            <person name="Durkin A."/>
            <person name="Radune D."/>
            <person name="Mohamoud Y."/>
            <person name="Shay R."/>
            <person name="Jin S."/>
            <person name="Zhang X."/>
            <person name="Lucey K."/>
            <person name="Ballor N.R."/>
            <person name="Ottesen E."/>
            <person name="Rosenthal R."/>
            <person name="Allen A."/>
            <person name="Leadbetter J.R."/>
            <person name="Paulsen I.T."/>
        </authorList>
    </citation>
    <scope>NUCLEOTIDE SEQUENCE [LARGE SCALE GENOMIC DNA]</scope>
    <source>
        <strain evidence="5">ATCC BAA-888 / DSM 13862 / ZAS-9</strain>
    </source>
</reference>
<dbReference type="SMART" id="SM00729">
    <property type="entry name" value="Elp3"/>
    <property type="match status" value="1"/>
</dbReference>
<dbReference type="PANTHER" id="PTHR13932:SF5">
    <property type="entry name" value="RADICAL S-ADENOSYL METHIONINE DOMAIN-CONTAINING PROTEIN 1, MITOCHONDRIAL"/>
    <property type="match status" value="1"/>
</dbReference>
<dbReference type="GO" id="GO:0051539">
    <property type="term" value="F:4 iron, 4 sulfur cluster binding"/>
    <property type="evidence" value="ECO:0007669"/>
    <property type="project" value="UniProtKB-UniRule"/>
</dbReference>
<keyword evidence="2" id="KW-0004">4Fe-4S</keyword>
<keyword evidence="2" id="KW-0963">Cytoplasm</keyword>
<dbReference type="InterPro" id="IPR004559">
    <property type="entry name" value="HemW-like"/>
</dbReference>
<keyword evidence="2" id="KW-0479">Metal-binding</keyword>
<dbReference type="GO" id="GO:0005737">
    <property type="term" value="C:cytoplasm"/>
    <property type="evidence" value="ECO:0007669"/>
    <property type="project" value="UniProtKB-SubCell"/>
</dbReference>
<dbReference type="STRING" id="545695.TREAZ_0418"/>
<keyword evidence="2" id="KW-0408">Iron</keyword>
<dbReference type="AlphaFoldDB" id="F5YCV6"/>
<dbReference type="Gene3D" id="3.80.30.20">
    <property type="entry name" value="tm_1862 like domain"/>
    <property type="match status" value="1"/>
</dbReference>